<evidence type="ECO:0000256" key="1">
    <source>
        <dbReference type="ARBA" id="ARBA00024204"/>
    </source>
</evidence>
<name>U5EHM1_9DIPT</name>
<keyword evidence="4" id="KW-0175">Coiled coil</keyword>
<dbReference type="InterPro" id="IPR019171">
    <property type="entry name" value="MIX23"/>
</dbReference>
<evidence type="ECO:0000256" key="2">
    <source>
        <dbReference type="ARBA" id="ARBA00024228"/>
    </source>
</evidence>
<comment type="similarity">
    <text evidence="1">Belongs to the MIX23 family.</text>
</comment>
<accession>U5EHM1</accession>
<feature type="coiled-coil region" evidence="4">
    <location>
        <begin position="72"/>
        <end position="112"/>
    </location>
</feature>
<evidence type="ECO:0000256" key="4">
    <source>
        <dbReference type="SAM" id="Coils"/>
    </source>
</evidence>
<dbReference type="EMBL" id="GANO01002959">
    <property type="protein sequence ID" value="JAB56912.1"/>
    <property type="molecule type" value="mRNA"/>
</dbReference>
<protein>
    <recommendedName>
        <fullName evidence="2">Protein MIX23</fullName>
    </recommendedName>
    <alternativeName>
        <fullName evidence="3">Coiled-coil domain-containing protein 58</fullName>
    </alternativeName>
</protein>
<evidence type="ECO:0000256" key="3">
    <source>
        <dbReference type="ARBA" id="ARBA00030733"/>
    </source>
</evidence>
<proteinExistence type="evidence at transcript level"/>
<dbReference type="Pfam" id="PF09774">
    <property type="entry name" value="MIX23"/>
    <property type="match status" value="1"/>
</dbReference>
<sequence length="140" mass="16577">MSISYKCGDFSEFQEQLKKMRELDDKIIYALNTSLPTESFQGQIDAHSTCKDLHEKLQYGYNYRQEAIKKCIVVAADNVKQLKEEKDNNQDNVALNKKFKTEQRKLRLLQSELNVEDIIKERTLKTFNERCRRFFTIDSL</sequence>
<dbReference type="AlphaFoldDB" id="U5EHM1"/>
<dbReference type="PANTHER" id="PTHR31905">
    <property type="entry name" value="COILED-COIL DOMAIN-CONTAINING PROTEIN 58"/>
    <property type="match status" value="1"/>
</dbReference>
<evidence type="ECO:0000313" key="5">
    <source>
        <dbReference type="EMBL" id="JAB56912.1"/>
    </source>
</evidence>
<reference evidence="5" key="1">
    <citation type="journal article" date="2014" name="Insect Biochem. Mol. Biol.">
        <title>An insight into the sialome of the frog biting fly, Corethrella appendiculata.</title>
        <authorList>
            <person name="Ribeiro J.M.C."/>
            <person name="Chagas A.C."/>
            <person name="Pham V.M."/>
            <person name="Lounibos L.P."/>
            <person name="Calvo E."/>
        </authorList>
    </citation>
    <scope>NUCLEOTIDE SEQUENCE</scope>
    <source>
        <tissue evidence="5">Salivary glands</tissue>
    </source>
</reference>
<dbReference type="GO" id="GO:0005758">
    <property type="term" value="C:mitochondrial intermembrane space"/>
    <property type="evidence" value="ECO:0007669"/>
    <property type="project" value="InterPro"/>
</dbReference>
<organism evidence="5">
    <name type="scientific">Corethrella appendiculata</name>
    <dbReference type="NCBI Taxonomy" id="1370023"/>
    <lineage>
        <taxon>Eukaryota</taxon>
        <taxon>Metazoa</taxon>
        <taxon>Ecdysozoa</taxon>
        <taxon>Arthropoda</taxon>
        <taxon>Hexapoda</taxon>
        <taxon>Insecta</taxon>
        <taxon>Pterygota</taxon>
        <taxon>Neoptera</taxon>
        <taxon>Endopterygota</taxon>
        <taxon>Diptera</taxon>
        <taxon>Nematocera</taxon>
        <taxon>Culicoidea</taxon>
        <taxon>Chaoboridae</taxon>
        <taxon>Corethrella</taxon>
    </lineage>
</organism>
<dbReference type="PANTHER" id="PTHR31905:SF2">
    <property type="entry name" value="PROTEIN MIX23"/>
    <property type="match status" value="1"/>
</dbReference>